<dbReference type="InterPro" id="IPR037171">
    <property type="entry name" value="NagB/RpiA_transferase-like"/>
</dbReference>
<gene>
    <name evidence="6" type="ORF">H7C19_25145</name>
</gene>
<dbReference type="PANTHER" id="PTHR23407:SF1">
    <property type="entry name" value="5-FORMYLTETRAHYDROFOLATE CYCLO-LIGASE"/>
    <property type="match status" value="1"/>
</dbReference>
<protein>
    <recommendedName>
        <fullName evidence="5">5-formyltetrahydrofolate cyclo-ligase</fullName>
        <ecNumber evidence="5">6.3.3.2</ecNumber>
    </recommendedName>
</protein>
<dbReference type="PIRSF" id="PIRSF006806">
    <property type="entry name" value="FTHF_cligase"/>
    <property type="match status" value="1"/>
</dbReference>
<accession>A0A7X0VHB9</accession>
<evidence type="ECO:0000313" key="7">
    <source>
        <dbReference type="Proteomes" id="UP000547209"/>
    </source>
</evidence>
<name>A0A7X0VHB9_9BACL</name>
<keyword evidence="5" id="KW-0479">Metal-binding</keyword>
<evidence type="ECO:0000256" key="4">
    <source>
        <dbReference type="PIRSR" id="PIRSR006806-1"/>
    </source>
</evidence>
<evidence type="ECO:0000256" key="5">
    <source>
        <dbReference type="RuleBase" id="RU361279"/>
    </source>
</evidence>
<dbReference type="InterPro" id="IPR024185">
    <property type="entry name" value="FTHF_cligase-like_sf"/>
</dbReference>
<keyword evidence="2 4" id="KW-0547">Nucleotide-binding</keyword>
<dbReference type="SUPFAM" id="SSF100950">
    <property type="entry name" value="NagB/RpiA/CoA transferase-like"/>
    <property type="match status" value="1"/>
</dbReference>
<dbReference type="InterPro" id="IPR002698">
    <property type="entry name" value="FTHF_cligase"/>
</dbReference>
<dbReference type="Pfam" id="PF01812">
    <property type="entry name" value="5-FTHF_cyc-lig"/>
    <property type="match status" value="1"/>
</dbReference>
<keyword evidence="6" id="KW-0436">Ligase</keyword>
<feature type="binding site" evidence="4">
    <location>
        <position position="69"/>
    </location>
    <ligand>
        <name>substrate</name>
    </ligand>
</feature>
<evidence type="ECO:0000256" key="3">
    <source>
        <dbReference type="ARBA" id="ARBA00022840"/>
    </source>
</evidence>
<comment type="similarity">
    <text evidence="1 5">Belongs to the 5-formyltetrahydrofolate cyclo-ligase family.</text>
</comment>
<dbReference type="EMBL" id="JACJVP010000043">
    <property type="protein sequence ID" value="MBB6673975.1"/>
    <property type="molecule type" value="Genomic_DNA"/>
</dbReference>
<dbReference type="GO" id="GO:0046872">
    <property type="term" value="F:metal ion binding"/>
    <property type="evidence" value="ECO:0007669"/>
    <property type="project" value="UniProtKB-KW"/>
</dbReference>
<evidence type="ECO:0000256" key="2">
    <source>
        <dbReference type="ARBA" id="ARBA00022741"/>
    </source>
</evidence>
<dbReference type="RefSeq" id="WP_185671840.1">
    <property type="nucleotide sequence ID" value="NZ_JACJVP010000043.1"/>
</dbReference>
<comment type="catalytic activity">
    <reaction evidence="5">
        <text>(6S)-5-formyl-5,6,7,8-tetrahydrofolate + ATP = (6R)-5,10-methenyltetrahydrofolate + ADP + phosphate</text>
        <dbReference type="Rhea" id="RHEA:10488"/>
        <dbReference type="ChEBI" id="CHEBI:30616"/>
        <dbReference type="ChEBI" id="CHEBI:43474"/>
        <dbReference type="ChEBI" id="CHEBI:57455"/>
        <dbReference type="ChEBI" id="CHEBI:57457"/>
        <dbReference type="ChEBI" id="CHEBI:456216"/>
        <dbReference type="EC" id="6.3.3.2"/>
    </reaction>
</comment>
<comment type="cofactor">
    <cofactor evidence="5">
        <name>Mg(2+)</name>
        <dbReference type="ChEBI" id="CHEBI:18420"/>
    </cofactor>
</comment>
<dbReference type="GO" id="GO:0035999">
    <property type="term" value="P:tetrahydrofolate interconversion"/>
    <property type="evidence" value="ECO:0007669"/>
    <property type="project" value="TreeGrafter"/>
</dbReference>
<comment type="caution">
    <text evidence="6">The sequence shown here is derived from an EMBL/GenBank/DDBJ whole genome shotgun (WGS) entry which is preliminary data.</text>
</comment>
<organism evidence="6 7">
    <name type="scientific">Cohnella nanjingensis</name>
    <dbReference type="NCBI Taxonomy" id="1387779"/>
    <lineage>
        <taxon>Bacteria</taxon>
        <taxon>Bacillati</taxon>
        <taxon>Bacillota</taxon>
        <taxon>Bacilli</taxon>
        <taxon>Bacillales</taxon>
        <taxon>Paenibacillaceae</taxon>
        <taxon>Cohnella</taxon>
    </lineage>
</organism>
<reference evidence="6 7" key="1">
    <citation type="submission" date="2020-08" db="EMBL/GenBank/DDBJ databases">
        <title>Cohnella phylogeny.</title>
        <authorList>
            <person name="Dunlap C."/>
        </authorList>
    </citation>
    <scope>NUCLEOTIDE SEQUENCE [LARGE SCALE GENOMIC DNA]</scope>
    <source>
        <strain evidence="6 7">DSM 28246</strain>
    </source>
</reference>
<dbReference type="GO" id="GO:0030272">
    <property type="term" value="F:5-formyltetrahydrofolate cyclo-ligase activity"/>
    <property type="evidence" value="ECO:0007669"/>
    <property type="project" value="UniProtKB-EC"/>
</dbReference>
<dbReference type="AlphaFoldDB" id="A0A7X0VHB9"/>
<dbReference type="NCBIfam" id="TIGR02727">
    <property type="entry name" value="MTHFS_bact"/>
    <property type="match status" value="1"/>
</dbReference>
<dbReference type="Proteomes" id="UP000547209">
    <property type="component" value="Unassembled WGS sequence"/>
</dbReference>
<feature type="binding site" evidence="4">
    <location>
        <begin position="149"/>
        <end position="157"/>
    </location>
    <ligand>
        <name>ATP</name>
        <dbReference type="ChEBI" id="CHEBI:30616"/>
    </ligand>
</feature>
<dbReference type="GO" id="GO:0009396">
    <property type="term" value="P:folic acid-containing compound biosynthetic process"/>
    <property type="evidence" value="ECO:0007669"/>
    <property type="project" value="TreeGrafter"/>
</dbReference>
<dbReference type="GO" id="GO:0005524">
    <property type="term" value="F:ATP binding"/>
    <property type="evidence" value="ECO:0007669"/>
    <property type="project" value="UniProtKB-KW"/>
</dbReference>
<evidence type="ECO:0000313" key="6">
    <source>
        <dbReference type="EMBL" id="MBB6673975.1"/>
    </source>
</evidence>
<dbReference type="PANTHER" id="PTHR23407">
    <property type="entry name" value="ATPASE INHIBITOR/5-FORMYLTETRAHYDROFOLATE CYCLO-LIGASE"/>
    <property type="match status" value="1"/>
</dbReference>
<proteinExistence type="inferred from homology"/>
<evidence type="ECO:0000256" key="1">
    <source>
        <dbReference type="ARBA" id="ARBA00010638"/>
    </source>
</evidence>
<keyword evidence="7" id="KW-1185">Reference proteome</keyword>
<keyword evidence="5" id="KW-0460">Magnesium</keyword>
<dbReference type="Gene3D" id="3.40.50.10420">
    <property type="entry name" value="NagB/RpiA/CoA transferase-like"/>
    <property type="match status" value="1"/>
</dbReference>
<feature type="binding site" evidence="4">
    <location>
        <begin position="12"/>
        <end position="16"/>
    </location>
    <ligand>
        <name>ATP</name>
        <dbReference type="ChEBI" id="CHEBI:30616"/>
    </ligand>
</feature>
<sequence length="219" mass="23999">MSAERGQGDIAKQRLRAEMRGIRDALTSEERKALSERLCRVAIEQALIPLAAERGRPLTVCAYAAFRSEADPARVLEWSWANGHRIVAPRIRDEGGGMELRLVGAPEHWSAGRWGVPAPDPARTSRLPAGERPDAVLVPGLAFDRQGGRLGYGGGYYDRLYAELKAVDRSVDTADPPVWIGFAYAAQTVETSLPKEPHDLPLDGLATEDGLIRFDKEES</sequence>
<dbReference type="EC" id="6.3.3.2" evidence="5"/>
<keyword evidence="3 4" id="KW-0067">ATP-binding</keyword>